<keyword evidence="1" id="KW-0560">Oxidoreductase</keyword>
<evidence type="ECO:0000313" key="1">
    <source>
        <dbReference type="EMBL" id="GAF26175.1"/>
    </source>
</evidence>
<name>A0A0S6UCJ4_NEOTH</name>
<dbReference type="GO" id="GO:0004601">
    <property type="term" value="F:peroxidase activity"/>
    <property type="evidence" value="ECO:0007669"/>
    <property type="project" value="UniProtKB-KW"/>
</dbReference>
<dbReference type="AlphaFoldDB" id="A0A0S6UCJ4"/>
<accession>A0A0S6UCJ4</accession>
<organism evidence="1">
    <name type="scientific">Moorella thermoacetica Y72</name>
    <dbReference type="NCBI Taxonomy" id="1325331"/>
    <lineage>
        <taxon>Bacteria</taxon>
        <taxon>Bacillati</taxon>
        <taxon>Bacillota</taxon>
        <taxon>Clostridia</taxon>
        <taxon>Neomoorellales</taxon>
        <taxon>Neomoorellaceae</taxon>
        <taxon>Neomoorella</taxon>
    </lineage>
</organism>
<keyword evidence="1" id="KW-0575">Peroxidase</keyword>
<protein>
    <submittedName>
        <fullName evidence="1">Glutathione peroxidase</fullName>
    </submittedName>
</protein>
<sequence length="60" mass="7095">MDAYKFVWCRDKIAVFVKVKFDCFLNPLFQFSQVIRLGMAAGKRGYRSNVFAIFVLFDYN</sequence>
<dbReference type="Proteomes" id="UP000063718">
    <property type="component" value="Unassembled WGS sequence"/>
</dbReference>
<dbReference type="EMBL" id="DF238840">
    <property type="protein sequence ID" value="GAF26175.1"/>
    <property type="molecule type" value="Genomic_DNA"/>
</dbReference>
<proteinExistence type="predicted"/>
<reference evidence="1" key="1">
    <citation type="journal article" date="2014" name="Gene">
        <title>Genome-guided analysis of transformation efficiency and carbon dioxide assimilation by Moorella thermoacetica Y72.</title>
        <authorList>
            <person name="Tsukahara K."/>
            <person name="Kita A."/>
            <person name="Nakashimada Y."/>
            <person name="Hoshino T."/>
            <person name="Murakami K."/>
        </authorList>
    </citation>
    <scope>NUCLEOTIDE SEQUENCE [LARGE SCALE GENOMIC DNA]</scope>
    <source>
        <strain evidence="1">Y72</strain>
    </source>
</reference>
<gene>
    <name evidence="1" type="ORF">MTY_1514</name>
</gene>